<proteinExistence type="predicted"/>
<gene>
    <name evidence="1" type="ORF">GCM10009105_37360</name>
</gene>
<evidence type="ECO:0000313" key="2">
    <source>
        <dbReference type="Proteomes" id="UP001501523"/>
    </source>
</evidence>
<reference evidence="2" key="1">
    <citation type="journal article" date="2019" name="Int. J. Syst. Evol. Microbiol.">
        <title>The Global Catalogue of Microorganisms (GCM) 10K type strain sequencing project: providing services to taxonomists for standard genome sequencing and annotation.</title>
        <authorList>
            <consortium name="The Broad Institute Genomics Platform"/>
            <consortium name="The Broad Institute Genome Sequencing Center for Infectious Disease"/>
            <person name="Wu L."/>
            <person name="Ma J."/>
        </authorList>
    </citation>
    <scope>NUCLEOTIDE SEQUENCE [LARGE SCALE GENOMIC DNA]</scope>
    <source>
        <strain evidence="2">JCM 15421</strain>
    </source>
</reference>
<comment type="caution">
    <text evidence="1">The sequence shown here is derived from an EMBL/GenBank/DDBJ whole genome shotgun (WGS) entry which is preliminary data.</text>
</comment>
<dbReference type="EMBL" id="BAAAEU010000030">
    <property type="protein sequence ID" value="GAA0724554.1"/>
    <property type="molecule type" value="Genomic_DNA"/>
</dbReference>
<name>A0ABP3U4Z1_9GAMM</name>
<evidence type="ECO:0000313" key="1">
    <source>
        <dbReference type="EMBL" id="GAA0724554.1"/>
    </source>
</evidence>
<evidence type="ECO:0008006" key="3">
    <source>
        <dbReference type="Google" id="ProtNLM"/>
    </source>
</evidence>
<accession>A0ABP3U4Z1</accession>
<keyword evidence="2" id="KW-1185">Reference proteome</keyword>
<dbReference type="Proteomes" id="UP001501523">
    <property type="component" value="Unassembled WGS sequence"/>
</dbReference>
<protein>
    <recommendedName>
        <fullName evidence="3">Globin</fullName>
    </recommendedName>
</protein>
<sequence length="75" mass="8473">MHSGNGPHEEMDRRAIECFDRALADVGVADPVLRGVLHEYFAWATTSSMASYPESADKVPSDLRIPRWSWEGLQR</sequence>
<organism evidence="1 2">
    <name type="scientific">Dokdonella soli</name>
    <dbReference type="NCBI Taxonomy" id="529810"/>
    <lineage>
        <taxon>Bacteria</taxon>
        <taxon>Pseudomonadati</taxon>
        <taxon>Pseudomonadota</taxon>
        <taxon>Gammaproteobacteria</taxon>
        <taxon>Lysobacterales</taxon>
        <taxon>Rhodanobacteraceae</taxon>
        <taxon>Dokdonella</taxon>
    </lineage>
</organism>